<protein>
    <recommendedName>
        <fullName evidence="1">Heterokaryon incompatibility domain-containing protein</fullName>
    </recommendedName>
</protein>
<reference evidence="3" key="3">
    <citation type="submission" date="2025-08" db="UniProtKB">
        <authorList>
            <consortium name="RefSeq"/>
        </authorList>
    </citation>
    <scope>IDENTIFICATION</scope>
    <source>
        <strain evidence="3">NI907</strain>
    </source>
</reference>
<organism evidence="2 3">
    <name type="scientific">Pyricularia grisea</name>
    <name type="common">Crabgrass-specific blast fungus</name>
    <name type="synonym">Magnaporthe grisea</name>
    <dbReference type="NCBI Taxonomy" id="148305"/>
    <lineage>
        <taxon>Eukaryota</taxon>
        <taxon>Fungi</taxon>
        <taxon>Dikarya</taxon>
        <taxon>Ascomycota</taxon>
        <taxon>Pezizomycotina</taxon>
        <taxon>Sordariomycetes</taxon>
        <taxon>Sordariomycetidae</taxon>
        <taxon>Magnaporthales</taxon>
        <taxon>Pyriculariaceae</taxon>
        <taxon>Pyricularia</taxon>
    </lineage>
</organism>
<reference evidence="2 3" key="1">
    <citation type="journal article" date="2019" name="Mol. Biol. Evol.">
        <title>Blast fungal genomes show frequent chromosomal changes, gene gains and losses, and effector gene turnover.</title>
        <authorList>
            <person name="Gomez Luciano L.B."/>
            <person name="Jason Tsai I."/>
            <person name="Chuma I."/>
            <person name="Tosa Y."/>
            <person name="Chen Y.H."/>
            <person name="Li J.Y."/>
            <person name="Li M.Y."/>
            <person name="Jade Lu M.Y."/>
            <person name="Nakayashiki H."/>
            <person name="Li W.H."/>
        </authorList>
    </citation>
    <scope>NUCLEOTIDE SEQUENCE [LARGE SCALE GENOMIC DNA]</scope>
    <source>
        <strain evidence="2 3">NI907</strain>
    </source>
</reference>
<evidence type="ECO:0000259" key="1">
    <source>
        <dbReference type="Pfam" id="PF06985"/>
    </source>
</evidence>
<gene>
    <name evidence="3" type="ORF">PgNI_10261</name>
</gene>
<dbReference type="AlphaFoldDB" id="A0A6P8AXQ3"/>
<name>A0A6P8AXQ3_PYRGI</name>
<feature type="domain" description="Heterokaryon incompatibility" evidence="1">
    <location>
        <begin position="230"/>
        <end position="401"/>
    </location>
</feature>
<dbReference type="RefSeq" id="XP_030979644.1">
    <property type="nucleotide sequence ID" value="XM_031130234.1"/>
</dbReference>
<dbReference type="GeneID" id="41965142"/>
<dbReference type="KEGG" id="pgri:PgNI_10261"/>
<dbReference type="InterPro" id="IPR010730">
    <property type="entry name" value="HET"/>
</dbReference>
<dbReference type="PANTHER" id="PTHR33112">
    <property type="entry name" value="DOMAIN PROTEIN, PUTATIVE-RELATED"/>
    <property type="match status" value="1"/>
</dbReference>
<dbReference type="Proteomes" id="UP000515153">
    <property type="component" value="Chromosome VII"/>
</dbReference>
<keyword evidence="2" id="KW-1185">Reference proteome</keyword>
<sequence length="766" mass="85904">MYCHVCIQTLRDRHRGVMDLPNGVMLLHHQTYSSFKSSAASCAICTCLWEKVSRLPTGFGGMVEDWIAKGDNEAPPEALPDRWPVFEYARRYYATTLSLVENKAAAAAGLEHVKFYIEANCNIPPTASHLSCTSAAVAYICVFDLVDIHDSPTNLLQFDDNTFAASPRRIASSWIDECLSSHALCLKAGSVDSGWLPTRLIDVGRQGEVQNVRLVTTASEPTLLGSFARYATLSHCWGTASFLTLTKSRFGDLSRGIPLANLPRTFQEAITVCHHLSIGYIWIDSLCIIQDDVDDWLSESVRMESVYANGFINIAASTSQESSQGLFRRRDPSQSPVRHPLEVDFEGTNGADCEETTEYEEQQESKQKGRQLHKCLIVSREEWMSDVEQSTLAMRGWVLQERLLSPRILIFGNRQIYWQCFQTLRSEEGTPMLRPIYDKDIKIPFGRALKDHHDCQGEDGTKRLLALWNQIVSIYCRAQLTKPTDRLVALSGLAKAFSQKLPQDKYLAGMWQSNLRLDLLWKCNYYFEYYSLAATPSSSSSPSLQQTEYCAPTFCWASASLPNDIETVSISENPIVFYFTVLDLQLTHKTEDTTGPVTGGYLDIQAKLIRVVLSFTEASTTSIRGPGIVPVNINFGLDRDGNPVSPLGEIYAQFDRAIELHNDDELVVYFFVAAVDVYFDSSDETEDSGGRSWVALGATCMLLEVVDMESGIYRRIGMADRLETFLKYKGDDLENPEHGLLKAHGLPDAPIPNRGRSDEEYIFRII</sequence>
<accession>A0A6P8AXQ3</accession>
<evidence type="ECO:0000313" key="2">
    <source>
        <dbReference type="Proteomes" id="UP000515153"/>
    </source>
</evidence>
<reference evidence="3" key="2">
    <citation type="submission" date="2019-10" db="EMBL/GenBank/DDBJ databases">
        <authorList>
            <consortium name="NCBI Genome Project"/>
        </authorList>
    </citation>
    <scope>NUCLEOTIDE SEQUENCE</scope>
    <source>
        <strain evidence="3">NI907</strain>
    </source>
</reference>
<evidence type="ECO:0000313" key="3">
    <source>
        <dbReference type="RefSeq" id="XP_030979644.1"/>
    </source>
</evidence>
<dbReference type="PANTHER" id="PTHR33112:SF15">
    <property type="entry name" value="HETEROKARYON INCOMPATIBILITY DOMAIN-CONTAINING PROTEIN"/>
    <property type="match status" value="1"/>
</dbReference>
<dbReference type="Pfam" id="PF06985">
    <property type="entry name" value="HET"/>
    <property type="match status" value="1"/>
</dbReference>
<proteinExistence type="predicted"/>